<evidence type="ECO:0000313" key="7">
    <source>
        <dbReference type="EMBL" id="OIJ44024.1"/>
    </source>
</evidence>
<dbReference type="InterPro" id="IPR013783">
    <property type="entry name" value="Ig-like_fold"/>
</dbReference>
<dbReference type="InterPro" id="IPR050482">
    <property type="entry name" value="Sensor_HK_TwoCompSys"/>
</dbReference>
<dbReference type="GO" id="GO:0046983">
    <property type="term" value="F:protein dimerization activity"/>
    <property type="evidence" value="ECO:0007669"/>
    <property type="project" value="InterPro"/>
</dbReference>
<feature type="domain" description="Histidine kinase/HSP90-like ATPase" evidence="6">
    <location>
        <begin position="907"/>
        <end position="1008"/>
    </location>
</feature>
<evidence type="ECO:0000259" key="6">
    <source>
        <dbReference type="SMART" id="SM00387"/>
    </source>
</evidence>
<dbReference type="Gene3D" id="1.20.5.1930">
    <property type="match status" value="1"/>
</dbReference>
<dbReference type="InterPro" id="IPR011123">
    <property type="entry name" value="Y_Y_Y"/>
</dbReference>
<dbReference type="InterPro" id="IPR036890">
    <property type="entry name" value="HATPase_C_sf"/>
</dbReference>
<keyword evidence="2 7" id="KW-0418">Kinase</keyword>
<dbReference type="Gene3D" id="2.60.40.10">
    <property type="entry name" value="Immunoglobulins"/>
    <property type="match status" value="1"/>
</dbReference>
<evidence type="ECO:0000256" key="5">
    <source>
        <dbReference type="SAM" id="SignalP"/>
    </source>
</evidence>
<dbReference type="AlphaFoldDB" id="A0A1S2NH30"/>
<dbReference type="GO" id="GO:0016020">
    <property type="term" value="C:membrane"/>
    <property type="evidence" value="ECO:0007669"/>
    <property type="project" value="InterPro"/>
</dbReference>
<dbReference type="SUPFAM" id="SSF63829">
    <property type="entry name" value="Calcium-dependent phosphotriesterase"/>
    <property type="match status" value="1"/>
</dbReference>
<dbReference type="Gene3D" id="3.30.565.10">
    <property type="entry name" value="Histidine kinase-like ATPase, C-terminal domain"/>
    <property type="match status" value="1"/>
</dbReference>
<feature type="chain" id="PRO_5012096890" evidence="5">
    <location>
        <begin position="41"/>
        <end position="1015"/>
    </location>
</feature>
<keyword evidence="4" id="KW-1133">Transmembrane helix</keyword>
<evidence type="ECO:0000256" key="1">
    <source>
        <dbReference type="ARBA" id="ARBA00022679"/>
    </source>
</evidence>
<dbReference type="SUPFAM" id="SSF55874">
    <property type="entry name" value="ATPase domain of HSP90 chaperone/DNA topoisomerase II/histidine kinase"/>
    <property type="match status" value="1"/>
</dbReference>
<feature type="transmembrane region" description="Helical" evidence="4">
    <location>
        <begin position="765"/>
        <end position="782"/>
    </location>
</feature>
<dbReference type="Pfam" id="PF07730">
    <property type="entry name" value="HisKA_3"/>
    <property type="match status" value="1"/>
</dbReference>
<dbReference type="PANTHER" id="PTHR24421">
    <property type="entry name" value="NITRATE/NITRITE SENSOR PROTEIN NARX-RELATED"/>
    <property type="match status" value="1"/>
</dbReference>
<reference evidence="7 8" key="1">
    <citation type="submission" date="2014-10" db="EMBL/GenBank/DDBJ databases">
        <authorList>
            <person name="Seo M.-J."/>
            <person name="Seok Y.J."/>
            <person name="Cha I.-T."/>
        </authorList>
    </citation>
    <scope>NUCLEOTIDE SEQUENCE [LARGE SCALE GENOMIC DNA]</scope>
    <source>
        <strain evidence="7 8">NEU</strain>
    </source>
</reference>
<dbReference type="Pfam" id="PF07494">
    <property type="entry name" value="Reg_prop"/>
    <property type="match status" value="1"/>
</dbReference>
<dbReference type="EMBL" id="JRYB01000001">
    <property type="protein sequence ID" value="OIJ44024.1"/>
    <property type="molecule type" value="Genomic_DNA"/>
</dbReference>
<accession>A0A1S2NH30</accession>
<evidence type="ECO:0000256" key="4">
    <source>
        <dbReference type="SAM" id="Phobius"/>
    </source>
</evidence>
<name>A0A1S2NH30_9BURK</name>
<sequence length="1015" mass="108290">MEILQHRGFRRWPGRPGSPALAACALALLVAAGTAMPAAAQEHAPERLEHRRWLSADGGPSQVGAIVHGADGYLWLGTNDSLVRFDGLRFRRQPPGARGAPAIVSSLLAQGDALWVGLRSGGVALARPGAALARERGPGAPAGVVYGLALDRSQAIWAAAEDGLARRVNGAWRRIGRDQGVDEAGARAVFVDRDGVLWVAGERKLHYLREGAGRFTDTGLRLDGVSQIAQAPDGALWLAERRGGRVHRVVLHENGLSSGTAPLDAPATSLVFDGAGGLWLGTAGRGLLHVARPDGLAALAGASRFTARQGLSSDFVWRLHLDRAGNLWVGTNAGLDRFRPRILAPSAFPPGALNVALAAGGDGSLWGGPGSGSALRLQGGRVGALAMPAPVNSAISDAEGGIWMAGPAGIWRSRGARLAFVADLPPGAAGQAPVRAMARDAQGVLWVSINKVGLFRREAQGWVRAPVAPGRDSQRMPVSALAAPDGWLWFGYRDGLLEARRGGQTLRWSASDDLGHVTALAHHAGRTWVGGQHGLAYVEAGRLRRLPLPDDGVFDNIYAIVPVAAATGAADVDLWLHGRAGIFQIGAAELRRAMATPGHRIRYRSFDALGGLANDPHQVLPLPTAVSGADGRLWFSTSGGVVSLDPARLPPAEPGPMVRIEAVSVDGARVDPAASLSLAPQAQRIAIDYTAPSLAAPERLGFRYRLDGFDTDWVDAGRARQAIYTGLAPGAYRFRVIALNKDGVPSPREAVLPFRVAQAFYRHPLFLAGAAVLALAALRLAYRATARRAAERVRDRLQERHRERERIARELHDTLLQGVHGLVLRFQAAADTLPADAPARARLEQALVRADQVLVEGRERVRALRGGPLDTRELHEALAAAGEELAAQWACGFAFAVRGTVRRLQPAVLDEVCRIGLEALRNAFAHARAAQVRIEVVYRRSAFVLTVADDGRGIDPAWLREQGRPDHWGLRGMRERAERIGARLDIHSGGGREGWRGTRVALTLPARMAYRGRPS</sequence>
<gene>
    <name evidence="7" type="ORF">LO55_4567</name>
</gene>
<evidence type="ECO:0000256" key="2">
    <source>
        <dbReference type="ARBA" id="ARBA00022777"/>
    </source>
</evidence>
<evidence type="ECO:0000256" key="3">
    <source>
        <dbReference type="ARBA" id="ARBA00023012"/>
    </source>
</evidence>
<keyword evidence="4" id="KW-0472">Membrane</keyword>
<dbReference type="InterPro" id="IPR015943">
    <property type="entry name" value="WD40/YVTN_repeat-like_dom_sf"/>
</dbReference>
<comment type="caution">
    <text evidence="7">The sequence shown here is derived from an EMBL/GenBank/DDBJ whole genome shotgun (WGS) entry which is preliminary data.</text>
</comment>
<dbReference type="InterPro" id="IPR003594">
    <property type="entry name" value="HATPase_dom"/>
</dbReference>
<dbReference type="RefSeq" id="WP_143054604.1">
    <property type="nucleotide sequence ID" value="NZ_JRYB01000001.1"/>
</dbReference>
<feature type="signal peptide" evidence="5">
    <location>
        <begin position="1"/>
        <end position="40"/>
    </location>
</feature>
<dbReference type="Pfam" id="PF02518">
    <property type="entry name" value="HATPase_c"/>
    <property type="match status" value="1"/>
</dbReference>
<dbReference type="GO" id="GO:0000155">
    <property type="term" value="F:phosphorelay sensor kinase activity"/>
    <property type="evidence" value="ECO:0007669"/>
    <property type="project" value="InterPro"/>
</dbReference>
<dbReference type="InterPro" id="IPR011110">
    <property type="entry name" value="Reg_prop"/>
</dbReference>
<dbReference type="Pfam" id="PF07495">
    <property type="entry name" value="Y_Y_Y"/>
    <property type="match status" value="1"/>
</dbReference>
<keyword evidence="5" id="KW-0732">Signal</keyword>
<proteinExistence type="predicted"/>
<dbReference type="SMART" id="SM00387">
    <property type="entry name" value="HATPase_c"/>
    <property type="match status" value="1"/>
</dbReference>
<dbReference type="InterPro" id="IPR011712">
    <property type="entry name" value="Sig_transdc_His_kin_sub3_dim/P"/>
</dbReference>
<protein>
    <submittedName>
        <fullName evidence="7">Histidine kinase family protein</fullName>
    </submittedName>
</protein>
<keyword evidence="4" id="KW-0812">Transmembrane</keyword>
<keyword evidence="1" id="KW-0808">Transferase</keyword>
<dbReference type="Gene3D" id="2.130.10.10">
    <property type="entry name" value="YVTN repeat-like/Quinoprotein amine dehydrogenase"/>
    <property type="match status" value="2"/>
</dbReference>
<dbReference type="Proteomes" id="UP000180246">
    <property type="component" value="Unassembled WGS sequence"/>
</dbReference>
<organism evidence="7 8">
    <name type="scientific">Massilia timonae</name>
    <dbReference type="NCBI Taxonomy" id="47229"/>
    <lineage>
        <taxon>Bacteria</taxon>
        <taxon>Pseudomonadati</taxon>
        <taxon>Pseudomonadota</taxon>
        <taxon>Betaproteobacteria</taxon>
        <taxon>Burkholderiales</taxon>
        <taxon>Oxalobacteraceae</taxon>
        <taxon>Telluria group</taxon>
        <taxon>Massilia</taxon>
    </lineage>
</organism>
<evidence type="ECO:0000313" key="8">
    <source>
        <dbReference type="Proteomes" id="UP000180246"/>
    </source>
</evidence>
<dbReference type="CDD" id="cd16917">
    <property type="entry name" value="HATPase_UhpB-NarQ-NarX-like"/>
    <property type="match status" value="1"/>
</dbReference>
<dbReference type="PANTHER" id="PTHR24421:SF62">
    <property type="entry name" value="SENSORY TRANSDUCTION HISTIDINE KINASE"/>
    <property type="match status" value="1"/>
</dbReference>
<keyword evidence="3" id="KW-0902">Two-component regulatory system</keyword>